<organism evidence="3 4">
    <name type="scientific">Chlamydomonas eustigma</name>
    <dbReference type="NCBI Taxonomy" id="1157962"/>
    <lineage>
        <taxon>Eukaryota</taxon>
        <taxon>Viridiplantae</taxon>
        <taxon>Chlorophyta</taxon>
        <taxon>core chlorophytes</taxon>
        <taxon>Chlorophyceae</taxon>
        <taxon>CS clade</taxon>
        <taxon>Chlamydomonadales</taxon>
        <taxon>Chlamydomonadaceae</taxon>
        <taxon>Chlamydomonas</taxon>
    </lineage>
</organism>
<dbReference type="Gene3D" id="3.40.50.1820">
    <property type="entry name" value="alpha/beta hydrolase"/>
    <property type="match status" value="1"/>
</dbReference>
<dbReference type="PANTHER" id="PTHR42886">
    <property type="entry name" value="RE40534P-RELATED"/>
    <property type="match status" value="1"/>
</dbReference>
<evidence type="ECO:0000256" key="1">
    <source>
        <dbReference type="SAM" id="MobiDB-lite"/>
    </source>
</evidence>
<dbReference type="SUPFAM" id="SSF53474">
    <property type="entry name" value="alpha/beta-Hydrolases"/>
    <property type="match status" value="1"/>
</dbReference>
<feature type="domain" description="Serine aminopeptidase S33" evidence="2">
    <location>
        <begin position="48"/>
        <end position="154"/>
    </location>
</feature>
<dbReference type="OrthoDB" id="9988524at2759"/>
<feature type="region of interest" description="Disordered" evidence="1">
    <location>
        <begin position="1"/>
        <end position="29"/>
    </location>
</feature>
<accession>A0A250XCV5</accession>
<proteinExistence type="predicted"/>
<evidence type="ECO:0000313" key="4">
    <source>
        <dbReference type="Proteomes" id="UP000232323"/>
    </source>
</evidence>
<dbReference type="EMBL" id="BEGY01000058">
    <property type="protein sequence ID" value="GAX80915.1"/>
    <property type="molecule type" value="Genomic_DNA"/>
</dbReference>
<sequence length="280" mass="30703">MTPLPIPGRGHVHTAATKASGPSAGGTRVEFQNSKKEKLVGRFIDARSQEVVILCHGYASTKDSPIIAHLAKELAGRQLSTLRFDFAGNGESEGVFQFANYMSEVQDLRCAVLHVREVLHKTVTAIVGHSKGGNVVLLYGAAFDDIPFIVNVAGRFDLTRGIVERYGEETIAKLQKLGQVEMEVRTDVGSKVKFMLTKQDLHERQSISMQEACQKITIAEVLTVHGTEDQTVPVEDAQEFSRCIRQHQLQLVNGGDHNFKSPQHAEAAVKKIIAYISSGL</sequence>
<dbReference type="InterPro" id="IPR029058">
    <property type="entry name" value="AB_hydrolase_fold"/>
</dbReference>
<evidence type="ECO:0000313" key="3">
    <source>
        <dbReference type="EMBL" id="GAX80915.1"/>
    </source>
</evidence>
<reference evidence="3 4" key="1">
    <citation type="submission" date="2017-08" db="EMBL/GenBank/DDBJ databases">
        <title>Acidophilic green algal genome provides insights into adaptation to an acidic environment.</title>
        <authorList>
            <person name="Hirooka S."/>
            <person name="Hirose Y."/>
            <person name="Kanesaki Y."/>
            <person name="Higuchi S."/>
            <person name="Fujiwara T."/>
            <person name="Onuma R."/>
            <person name="Era A."/>
            <person name="Ohbayashi R."/>
            <person name="Uzuka A."/>
            <person name="Nozaki H."/>
            <person name="Yoshikawa H."/>
            <person name="Miyagishima S.Y."/>
        </authorList>
    </citation>
    <scope>NUCLEOTIDE SEQUENCE [LARGE SCALE GENOMIC DNA]</scope>
    <source>
        <strain evidence="3 4">NIES-2499</strain>
    </source>
</reference>
<keyword evidence="4" id="KW-1185">Reference proteome</keyword>
<dbReference type="Pfam" id="PF12146">
    <property type="entry name" value="Hydrolase_4"/>
    <property type="match status" value="1"/>
</dbReference>
<name>A0A250XCV5_9CHLO</name>
<dbReference type="Proteomes" id="UP000232323">
    <property type="component" value="Unassembled WGS sequence"/>
</dbReference>
<evidence type="ECO:0000259" key="2">
    <source>
        <dbReference type="Pfam" id="PF12146"/>
    </source>
</evidence>
<comment type="caution">
    <text evidence="3">The sequence shown here is derived from an EMBL/GenBank/DDBJ whole genome shotgun (WGS) entry which is preliminary data.</text>
</comment>
<protein>
    <recommendedName>
        <fullName evidence="2">Serine aminopeptidase S33 domain-containing protein</fullName>
    </recommendedName>
</protein>
<dbReference type="STRING" id="1157962.A0A250XCV5"/>
<dbReference type="PANTHER" id="PTHR42886:SF53">
    <property type="entry name" value="ALPHA_BETA-HYDROLASES SUPERFAMILY PROTEIN"/>
    <property type="match status" value="1"/>
</dbReference>
<gene>
    <name evidence="3" type="ORF">CEUSTIGMA_g8350.t1</name>
</gene>
<dbReference type="InterPro" id="IPR022742">
    <property type="entry name" value="Hydrolase_4"/>
</dbReference>
<dbReference type="AlphaFoldDB" id="A0A250XCV5"/>